<evidence type="ECO:0000313" key="3">
    <source>
        <dbReference type="Proteomes" id="UP000239203"/>
    </source>
</evidence>
<dbReference type="AlphaFoldDB" id="A0A2S6H1B6"/>
<proteinExistence type="predicted"/>
<dbReference type="Proteomes" id="UP000239203">
    <property type="component" value="Unassembled WGS sequence"/>
</dbReference>
<reference evidence="2 3" key="1">
    <citation type="submission" date="2018-02" db="EMBL/GenBank/DDBJ databases">
        <title>Genomic Encyclopedia of Archaeal and Bacterial Type Strains, Phase II (KMG-II): from individual species to whole genera.</title>
        <authorList>
            <person name="Goeker M."/>
        </authorList>
    </citation>
    <scope>NUCLEOTIDE SEQUENCE [LARGE SCALE GENOMIC DNA]</scope>
    <source>
        <strain evidence="2 3">YU 961-1</strain>
    </source>
</reference>
<evidence type="ECO:0000256" key="1">
    <source>
        <dbReference type="SAM" id="MobiDB-lite"/>
    </source>
</evidence>
<sequence length="240" mass="26095">MGDMGAGNAHSHIQLDDLVAMRYRFTAESKHTATNCLRNLAKSPNPAALRAGLIPEAHSPHQRVLETSLLLTMRYCDADRVYRAVSPRTAGLVVDLENEVVDDFFRSLLTWTRSDGDHPGVPGLRVVPRVNTIQLRLLDEDSHLTDARVEVNGIPGSAWEAIWRSTREPGKVDPLLANSPVLSPGERKPPPSAPPSSSPAPPSSSAPRAPPLPRSPLWPQSSPPNGGCDNCERFGLPLHR</sequence>
<evidence type="ECO:0000313" key="2">
    <source>
        <dbReference type="EMBL" id="PPK71207.1"/>
    </source>
</evidence>
<feature type="region of interest" description="Disordered" evidence="1">
    <location>
        <begin position="170"/>
        <end position="240"/>
    </location>
</feature>
<accession>A0A2S6H1B6</accession>
<keyword evidence="3" id="KW-1185">Reference proteome</keyword>
<comment type="caution">
    <text evidence="2">The sequence shown here is derived from an EMBL/GenBank/DDBJ whole genome shotgun (WGS) entry which is preliminary data.</text>
</comment>
<dbReference type="EMBL" id="PTIX01000001">
    <property type="protein sequence ID" value="PPK71207.1"/>
    <property type="molecule type" value="Genomic_DNA"/>
</dbReference>
<name>A0A2S6H1B6_9PSEU</name>
<gene>
    <name evidence="2" type="ORF">CLV40_101396</name>
</gene>
<feature type="compositionally biased region" description="Pro residues" evidence="1">
    <location>
        <begin position="190"/>
        <end position="216"/>
    </location>
</feature>
<protein>
    <submittedName>
        <fullName evidence="2">Uncharacterized protein</fullName>
    </submittedName>
</protein>
<organism evidence="2 3">
    <name type="scientific">Actinokineospora auranticolor</name>
    <dbReference type="NCBI Taxonomy" id="155976"/>
    <lineage>
        <taxon>Bacteria</taxon>
        <taxon>Bacillati</taxon>
        <taxon>Actinomycetota</taxon>
        <taxon>Actinomycetes</taxon>
        <taxon>Pseudonocardiales</taxon>
        <taxon>Pseudonocardiaceae</taxon>
        <taxon>Actinokineospora</taxon>
    </lineage>
</organism>